<feature type="compositionally biased region" description="Basic and acidic residues" evidence="1">
    <location>
        <begin position="1"/>
        <end position="11"/>
    </location>
</feature>
<feature type="compositionally biased region" description="Low complexity" evidence="1">
    <location>
        <begin position="91"/>
        <end position="102"/>
    </location>
</feature>
<accession>A0A7I8VRI0</accession>
<reference evidence="2 3" key="1">
    <citation type="submission" date="2020-08" db="EMBL/GenBank/DDBJ databases">
        <authorList>
            <person name="Hejnol A."/>
        </authorList>
    </citation>
    <scope>NUCLEOTIDE SEQUENCE [LARGE SCALE GENOMIC DNA]</scope>
</reference>
<organism evidence="2 3">
    <name type="scientific">Dimorphilus gyrociliatus</name>
    <dbReference type="NCBI Taxonomy" id="2664684"/>
    <lineage>
        <taxon>Eukaryota</taxon>
        <taxon>Metazoa</taxon>
        <taxon>Spiralia</taxon>
        <taxon>Lophotrochozoa</taxon>
        <taxon>Annelida</taxon>
        <taxon>Polychaeta</taxon>
        <taxon>Polychaeta incertae sedis</taxon>
        <taxon>Dinophilidae</taxon>
        <taxon>Dimorphilus</taxon>
    </lineage>
</organism>
<feature type="region of interest" description="Disordered" evidence="1">
    <location>
        <begin position="165"/>
        <end position="187"/>
    </location>
</feature>
<dbReference type="OrthoDB" id="10046645at2759"/>
<proteinExistence type="predicted"/>
<feature type="compositionally biased region" description="Polar residues" evidence="1">
    <location>
        <begin position="13"/>
        <end position="25"/>
    </location>
</feature>
<gene>
    <name evidence="2" type="ORF">DGYR_LOCUS6413</name>
</gene>
<name>A0A7I8VRI0_9ANNE</name>
<keyword evidence="3" id="KW-1185">Reference proteome</keyword>
<dbReference type="AlphaFoldDB" id="A0A7I8VRI0"/>
<comment type="caution">
    <text evidence="2">The sequence shown here is derived from an EMBL/GenBank/DDBJ whole genome shotgun (WGS) entry which is preliminary data.</text>
</comment>
<evidence type="ECO:0000313" key="2">
    <source>
        <dbReference type="EMBL" id="CAD5117953.1"/>
    </source>
</evidence>
<sequence length="445" mass="50730">MSQSVLREDHYQQLPTFNIEPSSIEHSPELMRKDMVDETSSLPHNRALTPAEEATEDAKIVLKCVLMKRCFSSNDVEALPGIKETDGKQQSSNDALSSSSSNDDNDRIQRKKKSLKKRVLERLRQTFKRNSREKLPIERRQTAPVQKAQIQDKDRKIFNHFLNALKPKKSESNNQTKKRSRSDETMFRIDATSSAEQQQILANYTPTGKVHSLDKNHRFEVKRDFAQFAHSQPPVKTMGLKDLQKHRPMSNDEADGVGVDCTDAMNFTQDQTDLSPCGFVKKGSFHDLPRDKQEKLYAKIAEKVLEIGDDIQKKHFERKRSLSTSNYSNVNVTDPKRRSSIPDAPTNMYRRFRSPSLELTVNNIVRSGSYGTFQSEMNRVIVNEEPINQVAVLFNITSEAINAQPTLFSRIKENCIRFFQDKLSGMIASQGGWESVVEDSSGEVD</sequence>
<dbReference type="Proteomes" id="UP000549394">
    <property type="component" value="Unassembled WGS sequence"/>
</dbReference>
<evidence type="ECO:0000313" key="3">
    <source>
        <dbReference type="Proteomes" id="UP000549394"/>
    </source>
</evidence>
<feature type="region of interest" description="Disordered" evidence="1">
    <location>
        <begin position="326"/>
        <end position="347"/>
    </location>
</feature>
<feature type="compositionally biased region" description="Basic and acidic residues" evidence="1">
    <location>
        <begin position="118"/>
        <end position="141"/>
    </location>
</feature>
<protein>
    <submittedName>
        <fullName evidence="2">DgyrCDS6694</fullName>
    </submittedName>
</protein>
<evidence type="ECO:0000256" key="1">
    <source>
        <dbReference type="SAM" id="MobiDB-lite"/>
    </source>
</evidence>
<feature type="region of interest" description="Disordered" evidence="1">
    <location>
        <begin position="1"/>
        <end position="25"/>
    </location>
</feature>
<dbReference type="EMBL" id="CAJFCJ010000007">
    <property type="protein sequence ID" value="CAD5117953.1"/>
    <property type="molecule type" value="Genomic_DNA"/>
</dbReference>
<feature type="region of interest" description="Disordered" evidence="1">
    <location>
        <begin position="81"/>
        <end position="151"/>
    </location>
</feature>